<evidence type="ECO:0000313" key="3">
    <source>
        <dbReference type="Proteomes" id="UP000032604"/>
    </source>
</evidence>
<protein>
    <submittedName>
        <fullName evidence="2">Uncharacterized protein</fullName>
    </submittedName>
</protein>
<organism evidence="2 3">
    <name type="scientific">Clavibacter michiganensis subsp. insidiosus</name>
    <dbReference type="NCBI Taxonomy" id="33014"/>
    <lineage>
        <taxon>Bacteria</taxon>
        <taxon>Bacillati</taxon>
        <taxon>Actinomycetota</taxon>
        <taxon>Actinomycetes</taxon>
        <taxon>Micrococcales</taxon>
        <taxon>Microbacteriaceae</taxon>
        <taxon>Clavibacter</taxon>
    </lineage>
</organism>
<gene>
    <name evidence="2" type="ORF">VO01_12605</name>
</gene>
<dbReference type="AlphaFoldDB" id="A0A0D5CKP5"/>
<evidence type="ECO:0000256" key="1">
    <source>
        <dbReference type="SAM" id="MobiDB-lite"/>
    </source>
</evidence>
<dbReference type="EMBL" id="CP011043">
    <property type="protein sequence ID" value="AJW79850.1"/>
    <property type="molecule type" value="Genomic_DNA"/>
</dbReference>
<proteinExistence type="predicted"/>
<dbReference type="HOGENOM" id="CLU_2231825_0_0_11"/>
<dbReference type="KEGG" id="cmh:VO01_12605"/>
<feature type="region of interest" description="Disordered" evidence="1">
    <location>
        <begin position="1"/>
        <end position="51"/>
    </location>
</feature>
<accession>A0A0D5CKP5</accession>
<evidence type="ECO:0000313" key="2">
    <source>
        <dbReference type="EMBL" id="AJW79850.1"/>
    </source>
</evidence>
<name>A0A0D5CKP5_9MICO</name>
<sequence>MAAPTALATAKFSGRCTRPRPSSDSGSRIDPPPTATTGGGADDVRLRSTTSATRIAMVSSARRTSCGERCATHAGSPTSTMPAATATSVVVRVSPPNTSARRRSS</sequence>
<dbReference type="Proteomes" id="UP000032604">
    <property type="component" value="Chromosome"/>
</dbReference>
<reference evidence="2 3" key="1">
    <citation type="journal article" date="2015" name="Genome Announc.">
        <title>Complete Genome Sequence of Clavibacter michiganensis subsp. insidiosus R1-1 Using PacBio Single-Molecule Real-Time Technology.</title>
        <authorList>
            <person name="Lu Y."/>
            <person name="Samac D.A."/>
            <person name="Glazebrook J."/>
            <person name="Ishimaru C.A."/>
        </authorList>
    </citation>
    <scope>NUCLEOTIDE SEQUENCE [LARGE SCALE GENOMIC DNA]</scope>
    <source>
        <strain evidence="2 3">R1-1</strain>
    </source>
</reference>